<protein>
    <recommendedName>
        <fullName evidence="4">DUF4231 domain-containing protein</fullName>
    </recommendedName>
</protein>
<dbReference type="KEGG" id="mgly:NCTC10194_00404"/>
<reference evidence="2 3" key="1">
    <citation type="submission" date="2019-01" db="EMBL/GenBank/DDBJ databases">
        <authorList>
            <consortium name="Pathogen Informatics"/>
        </authorList>
    </citation>
    <scope>NUCLEOTIDE SEQUENCE [LARGE SCALE GENOMIC DNA]</scope>
    <source>
        <strain evidence="2 3">NCTC10194</strain>
    </source>
</reference>
<dbReference type="Proteomes" id="UP000290815">
    <property type="component" value="Chromosome"/>
</dbReference>
<evidence type="ECO:0008006" key="4">
    <source>
        <dbReference type="Google" id="ProtNLM"/>
    </source>
</evidence>
<keyword evidence="1" id="KW-0472">Membrane</keyword>
<dbReference type="AlphaFoldDB" id="A0A449AV78"/>
<dbReference type="RefSeq" id="WP_027333347.1">
    <property type="nucleotide sequence ID" value="NZ_LR215024.1"/>
</dbReference>
<evidence type="ECO:0000256" key="1">
    <source>
        <dbReference type="SAM" id="Phobius"/>
    </source>
</evidence>
<sequence>MSQAYATFLKIKKRLKIEIFVYGFIYYLFNLTTLFAAFYVGILSVAFLAGVNNNYPEGMVNPYTDPEFLNKSGVYPILTTIINSITGLVTGLLSFFLINNRFRSKKIKLQKINFEELAFRSNIGNYKQAENQKAKEYMLYRRVVKILDFDRFTSANLDQEEN</sequence>
<gene>
    <name evidence="2" type="ORF">NCTC10194_00404</name>
</gene>
<evidence type="ECO:0000313" key="3">
    <source>
        <dbReference type="Proteomes" id="UP000290815"/>
    </source>
</evidence>
<feature type="transmembrane region" description="Helical" evidence="1">
    <location>
        <begin position="74"/>
        <end position="98"/>
    </location>
</feature>
<keyword evidence="3" id="KW-1185">Reference proteome</keyword>
<proteinExistence type="predicted"/>
<feature type="transmembrane region" description="Helical" evidence="1">
    <location>
        <begin position="20"/>
        <end position="49"/>
    </location>
</feature>
<keyword evidence="1" id="KW-1133">Transmembrane helix</keyword>
<accession>A0A449AV78</accession>
<dbReference type="EMBL" id="LR215024">
    <property type="protein sequence ID" value="VEU70393.1"/>
    <property type="molecule type" value="Genomic_DNA"/>
</dbReference>
<keyword evidence="1" id="KW-0812">Transmembrane</keyword>
<evidence type="ECO:0000313" key="2">
    <source>
        <dbReference type="EMBL" id="VEU70393.1"/>
    </source>
</evidence>
<name>A0A449AV78_9BACT</name>
<organism evidence="2 3">
    <name type="scientific">Mycoplasmopsis glycophila</name>
    <dbReference type="NCBI Taxonomy" id="171285"/>
    <lineage>
        <taxon>Bacteria</taxon>
        <taxon>Bacillati</taxon>
        <taxon>Mycoplasmatota</taxon>
        <taxon>Mycoplasmoidales</taxon>
        <taxon>Metamycoplasmataceae</taxon>
        <taxon>Mycoplasmopsis</taxon>
    </lineage>
</organism>